<dbReference type="Gene3D" id="3.30.530.20">
    <property type="match status" value="1"/>
</dbReference>
<accession>A0ABR5ADB7</accession>
<evidence type="ECO:0000256" key="1">
    <source>
        <dbReference type="ARBA" id="ARBA00006817"/>
    </source>
</evidence>
<reference evidence="3 4" key="1">
    <citation type="submission" date="2014-12" db="EMBL/GenBank/DDBJ databases">
        <title>Draft genome sequence of Paenibacillus kamchatkensis strain B-2647.</title>
        <authorList>
            <person name="Karlyshev A.V."/>
            <person name="Kudryashova E.B."/>
        </authorList>
    </citation>
    <scope>NUCLEOTIDE SEQUENCE [LARGE SCALE GENOMIC DNA]</scope>
    <source>
        <strain evidence="3 4">VKM B-2647</strain>
    </source>
</reference>
<dbReference type="Pfam" id="PF08327">
    <property type="entry name" value="AHSA1"/>
    <property type="match status" value="1"/>
</dbReference>
<keyword evidence="4" id="KW-1185">Reference proteome</keyword>
<comment type="similarity">
    <text evidence="1">Belongs to the AHA1 family.</text>
</comment>
<evidence type="ECO:0000313" key="4">
    <source>
        <dbReference type="Proteomes" id="UP000031967"/>
    </source>
</evidence>
<dbReference type="CDD" id="cd07814">
    <property type="entry name" value="SRPBCC_CalC_Aha1-like"/>
    <property type="match status" value="1"/>
</dbReference>
<dbReference type="Proteomes" id="UP000031967">
    <property type="component" value="Unassembled WGS sequence"/>
</dbReference>
<protein>
    <submittedName>
        <fullName evidence="3">Polyketide cyclase</fullName>
    </submittedName>
</protein>
<dbReference type="InterPro" id="IPR013538">
    <property type="entry name" value="ASHA1/2-like_C"/>
</dbReference>
<evidence type="ECO:0000259" key="2">
    <source>
        <dbReference type="Pfam" id="PF08327"/>
    </source>
</evidence>
<comment type="caution">
    <text evidence="3">The sequence shown here is derived from an EMBL/GenBank/DDBJ whole genome shotgun (WGS) entry which is preliminary data.</text>
</comment>
<evidence type="ECO:0000313" key="3">
    <source>
        <dbReference type="EMBL" id="KIL38976.1"/>
    </source>
</evidence>
<proteinExistence type="inferred from homology"/>
<dbReference type="SUPFAM" id="SSF55961">
    <property type="entry name" value="Bet v1-like"/>
    <property type="match status" value="1"/>
</dbReference>
<organism evidence="3 4">
    <name type="scientific">Gordoniibacillus kamchatkensis</name>
    <dbReference type="NCBI Taxonomy" id="1590651"/>
    <lineage>
        <taxon>Bacteria</taxon>
        <taxon>Bacillati</taxon>
        <taxon>Bacillota</taxon>
        <taxon>Bacilli</taxon>
        <taxon>Bacillales</taxon>
        <taxon>Paenibacillaceae</taxon>
        <taxon>Gordoniibacillus</taxon>
    </lineage>
</organism>
<dbReference type="EMBL" id="JXAK01000047">
    <property type="protein sequence ID" value="KIL38976.1"/>
    <property type="molecule type" value="Genomic_DNA"/>
</dbReference>
<name>A0ABR5ADB7_9BACL</name>
<feature type="domain" description="Activator of Hsp90 ATPase homologue 1/2-like C-terminal" evidence="2">
    <location>
        <begin position="18"/>
        <end position="136"/>
    </location>
</feature>
<dbReference type="InterPro" id="IPR023393">
    <property type="entry name" value="START-like_dom_sf"/>
</dbReference>
<gene>
    <name evidence="3" type="ORF">SD70_23245</name>
</gene>
<sequence length="142" mass="16521">MKQQMKLQNIRKRVLIIAPVEKVWKAISTAEGIASWWKPNTFKPVIGHEFTIRGGEFGDLPCKVTKISSLKNRFGQVCFDWGKDWHLAFIVIRFNAVTEFKLVHSGWDTEKVTEFGQPHSLVYELMNNNWEKVVEQKLPSMM</sequence>